<protein>
    <recommendedName>
        <fullName evidence="8">Hydrophobin 2</fullName>
    </recommendedName>
</protein>
<dbReference type="InterPro" id="IPR036686">
    <property type="entry name" value="Class_II_Hydrophobin_sf"/>
</dbReference>
<sequence length="120" mass="12031">MQLSILIAAVFTTAVAAGPLDLPSPPKKQATYSATPTPTPTPDPPHPGSGGAYDACPNGLFSSPQCCSTDVLGLADLDCTSAPAIPTSGSEFRSICAASGQQARCCVIPIDLLCNTPAGI</sequence>
<organism evidence="6 7">
    <name type="scientific">Xylaria bambusicola</name>
    <dbReference type="NCBI Taxonomy" id="326684"/>
    <lineage>
        <taxon>Eukaryota</taxon>
        <taxon>Fungi</taxon>
        <taxon>Dikarya</taxon>
        <taxon>Ascomycota</taxon>
        <taxon>Pezizomycotina</taxon>
        <taxon>Sordariomycetes</taxon>
        <taxon>Xylariomycetidae</taxon>
        <taxon>Xylariales</taxon>
        <taxon>Xylariaceae</taxon>
        <taxon>Xylaria</taxon>
    </lineage>
</organism>
<comment type="caution">
    <text evidence="6">The sequence shown here is derived from an EMBL/GenBank/DDBJ whole genome shotgun (WGS) entry which is preliminary data.</text>
</comment>
<dbReference type="GO" id="GO:0005576">
    <property type="term" value="C:extracellular region"/>
    <property type="evidence" value="ECO:0007669"/>
    <property type="project" value="InterPro"/>
</dbReference>
<keyword evidence="5" id="KW-0732">Signal</keyword>
<dbReference type="PANTHER" id="PTHR42341">
    <property type="entry name" value="HYDROPHOBIN"/>
    <property type="match status" value="1"/>
</dbReference>
<feature type="compositionally biased region" description="Pro residues" evidence="4">
    <location>
        <begin position="37"/>
        <end position="47"/>
    </location>
</feature>
<feature type="signal peptide" evidence="5">
    <location>
        <begin position="1"/>
        <end position="17"/>
    </location>
</feature>
<evidence type="ECO:0000313" key="6">
    <source>
        <dbReference type="EMBL" id="KAK5624818.1"/>
    </source>
</evidence>
<evidence type="ECO:0000256" key="5">
    <source>
        <dbReference type="SAM" id="SignalP"/>
    </source>
</evidence>
<dbReference type="Gene3D" id="3.20.120.10">
    <property type="entry name" value="Hydrophobin"/>
    <property type="match status" value="1"/>
</dbReference>
<dbReference type="InterPro" id="IPR010636">
    <property type="entry name" value="Class_II_hydrophobin"/>
</dbReference>
<evidence type="ECO:0000256" key="3">
    <source>
        <dbReference type="ARBA" id="ARBA00023157"/>
    </source>
</evidence>
<comment type="similarity">
    <text evidence="2">Belongs to the cerato-ulmin hydrophobin family.</text>
</comment>
<evidence type="ECO:0000256" key="1">
    <source>
        <dbReference type="ARBA" id="ARBA00004196"/>
    </source>
</evidence>
<comment type="subcellular location">
    <subcellularLocation>
        <location evidence="1">Cell envelope</location>
    </subcellularLocation>
</comment>
<accession>A0AAN7Z2L6</accession>
<gene>
    <name evidence="6" type="ORF">RRF57_000534</name>
</gene>
<dbReference type="PANTHER" id="PTHR42341:SF1">
    <property type="entry name" value="HYDROPHOBIN"/>
    <property type="match status" value="1"/>
</dbReference>
<dbReference type="SUPFAM" id="SSF101751">
    <property type="entry name" value="Hydrophobin II, HfbII"/>
    <property type="match status" value="1"/>
</dbReference>
<dbReference type="AlphaFoldDB" id="A0AAN7Z2L6"/>
<feature type="region of interest" description="Disordered" evidence="4">
    <location>
        <begin position="18"/>
        <end position="51"/>
    </location>
</feature>
<proteinExistence type="inferred from homology"/>
<evidence type="ECO:0000256" key="4">
    <source>
        <dbReference type="SAM" id="MobiDB-lite"/>
    </source>
</evidence>
<evidence type="ECO:0000256" key="2">
    <source>
        <dbReference type="ARBA" id="ARBA00009576"/>
    </source>
</evidence>
<dbReference type="CDD" id="cd23508">
    <property type="entry name" value="hydrophobin_II"/>
    <property type="match status" value="1"/>
</dbReference>
<name>A0AAN7Z2L6_9PEZI</name>
<keyword evidence="7" id="KW-1185">Reference proteome</keyword>
<feature type="chain" id="PRO_5043035141" description="Hydrophobin 2" evidence="5">
    <location>
        <begin position="18"/>
        <end position="120"/>
    </location>
</feature>
<evidence type="ECO:0000313" key="7">
    <source>
        <dbReference type="Proteomes" id="UP001305414"/>
    </source>
</evidence>
<evidence type="ECO:0008006" key="8">
    <source>
        <dbReference type="Google" id="ProtNLM"/>
    </source>
</evidence>
<dbReference type="Proteomes" id="UP001305414">
    <property type="component" value="Unassembled WGS sequence"/>
</dbReference>
<keyword evidence="3" id="KW-1015">Disulfide bond</keyword>
<reference evidence="6 7" key="1">
    <citation type="submission" date="2023-10" db="EMBL/GenBank/DDBJ databases">
        <title>Draft genome sequence of Xylaria bambusicola isolate GMP-LS, the root and basal stem rot pathogen of sugarcane in Indonesia.</title>
        <authorList>
            <person name="Selvaraj P."/>
            <person name="Muralishankar V."/>
            <person name="Muruganantham S."/>
            <person name="Sp S."/>
            <person name="Haryani S."/>
            <person name="Lau K.J.X."/>
            <person name="Naqvi N.I."/>
        </authorList>
    </citation>
    <scope>NUCLEOTIDE SEQUENCE [LARGE SCALE GENOMIC DNA]</scope>
    <source>
        <strain evidence="6">GMP-LS</strain>
    </source>
</reference>
<dbReference type="EMBL" id="JAWHQM010000002">
    <property type="protein sequence ID" value="KAK5624818.1"/>
    <property type="molecule type" value="Genomic_DNA"/>
</dbReference>
<dbReference type="Pfam" id="PF06766">
    <property type="entry name" value="Hydrophobin_2"/>
    <property type="match status" value="1"/>
</dbReference>